<evidence type="ECO:0000256" key="1">
    <source>
        <dbReference type="SAM" id="MobiDB-lite"/>
    </source>
</evidence>
<dbReference type="OrthoDB" id="2438421at2759"/>
<keyword evidence="3" id="KW-1185">Reference proteome</keyword>
<sequence length="91" mass="10201">MQVILAITSELDRVLGYTINELNPNFDAIYLVGTFLHKMLRFTLIARDKSLASRWLAIKNAEWYTEVQKGQDGDSAVEPPVVTTNLTSSSL</sequence>
<reference evidence="2 3" key="1">
    <citation type="journal article" date="2016" name="Nat. Commun.">
        <title>Extremotolerant tardigrade genome and improved radiotolerance of human cultured cells by tardigrade-unique protein.</title>
        <authorList>
            <person name="Hashimoto T."/>
            <person name="Horikawa D.D."/>
            <person name="Saito Y."/>
            <person name="Kuwahara H."/>
            <person name="Kozuka-Hata H."/>
            <person name="Shin-I T."/>
            <person name="Minakuchi Y."/>
            <person name="Ohishi K."/>
            <person name="Motoyama A."/>
            <person name="Aizu T."/>
            <person name="Enomoto A."/>
            <person name="Kondo K."/>
            <person name="Tanaka S."/>
            <person name="Hara Y."/>
            <person name="Koshikawa S."/>
            <person name="Sagara H."/>
            <person name="Miura T."/>
            <person name="Yokobori S."/>
            <person name="Miyagawa K."/>
            <person name="Suzuki Y."/>
            <person name="Kubo T."/>
            <person name="Oyama M."/>
            <person name="Kohara Y."/>
            <person name="Fujiyama A."/>
            <person name="Arakawa K."/>
            <person name="Katayama T."/>
            <person name="Toyoda A."/>
            <person name="Kunieda T."/>
        </authorList>
    </citation>
    <scope>NUCLEOTIDE SEQUENCE [LARGE SCALE GENOMIC DNA]</scope>
    <source>
        <strain evidence="2 3">YOKOZUNA-1</strain>
    </source>
</reference>
<feature type="compositionally biased region" description="Polar residues" evidence="1">
    <location>
        <begin position="82"/>
        <end position="91"/>
    </location>
</feature>
<proteinExistence type="predicted"/>
<dbReference type="EMBL" id="BDGG01000001">
    <property type="protein sequence ID" value="GAU90418.1"/>
    <property type="molecule type" value="Genomic_DNA"/>
</dbReference>
<comment type="caution">
    <text evidence="2">The sequence shown here is derived from an EMBL/GenBank/DDBJ whole genome shotgun (WGS) entry which is preliminary data.</text>
</comment>
<organism evidence="2 3">
    <name type="scientific">Ramazzottius varieornatus</name>
    <name type="common">Water bear</name>
    <name type="synonym">Tardigrade</name>
    <dbReference type="NCBI Taxonomy" id="947166"/>
    <lineage>
        <taxon>Eukaryota</taxon>
        <taxon>Metazoa</taxon>
        <taxon>Ecdysozoa</taxon>
        <taxon>Tardigrada</taxon>
        <taxon>Eutardigrada</taxon>
        <taxon>Parachela</taxon>
        <taxon>Hypsibioidea</taxon>
        <taxon>Ramazzottiidae</taxon>
        <taxon>Ramazzottius</taxon>
    </lineage>
</organism>
<dbReference type="Proteomes" id="UP000186922">
    <property type="component" value="Unassembled WGS sequence"/>
</dbReference>
<evidence type="ECO:0000313" key="3">
    <source>
        <dbReference type="Proteomes" id="UP000186922"/>
    </source>
</evidence>
<name>A0A1D1UW82_RAMVA</name>
<feature type="region of interest" description="Disordered" evidence="1">
    <location>
        <begin position="69"/>
        <end position="91"/>
    </location>
</feature>
<accession>A0A1D1UW82</accession>
<gene>
    <name evidence="2" type="primary">RvY_02835-1</name>
    <name evidence="2" type="synonym">RvY_02835.1</name>
    <name evidence="2" type="ORF">RvY_02835</name>
</gene>
<protein>
    <submittedName>
        <fullName evidence="2">Uncharacterized protein</fullName>
    </submittedName>
</protein>
<evidence type="ECO:0000313" key="2">
    <source>
        <dbReference type="EMBL" id="GAU90418.1"/>
    </source>
</evidence>
<dbReference type="AlphaFoldDB" id="A0A1D1UW82"/>